<comment type="caution">
    <text evidence="2">The sequence shown here is derived from an EMBL/GenBank/DDBJ whole genome shotgun (WGS) entry which is preliminary data.</text>
</comment>
<dbReference type="EMBL" id="JACDUR010000004">
    <property type="protein sequence ID" value="MBA2892758.1"/>
    <property type="molecule type" value="Genomic_DNA"/>
</dbReference>
<proteinExistence type="predicted"/>
<keyword evidence="1" id="KW-0732">Signal</keyword>
<protein>
    <recommendedName>
        <fullName evidence="4">DNRLRE domain-containing protein</fullName>
    </recommendedName>
</protein>
<dbReference type="AlphaFoldDB" id="A0A7W0CKC0"/>
<evidence type="ECO:0000313" key="2">
    <source>
        <dbReference type="EMBL" id="MBA2892758.1"/>
    </source>
</evidence>
<reference evidence="2 3" key="1">
    <citation type="submission" date="2020-07" db="EMBL/GenBank/DDBJ databases">
        <title>Genomic Encyclopedia of Type Strains, Phase IV (KMG-IV): sequencing the most valuable type-strain genomes for metagenomic binning, comparative biology and taxonomic classification.</title>
        <authorList>
            <person name="Goeker M."/>
        </authorList>
    </citation>
    <scope>NUCLEOTIDE SEQUENCE [LARGE SCALE GENOMIC DNA]</scope>
    <source>
        <strain evidence="2 3">DSM 45533</strain>
    </source>
</reference>
<sequence>MISRLTRALLPASLLLALAAAPAQAATVTATVTLRPSAWAYVSSSEPKSEFIDVQEPATLGLQGGFGQAPDEPASIRRSLFTYDLAGLRNVRVTGVSFTFVPTVEPGCDNRVRGFSFWRTGPIDKHTSWDRQPQWEERIGAAMGDWGGPCAPNDVFWPYVIPVQDAFPAGAETVTVGIRGSETVSQGRLLLDNRPAMVVTYEYDRREYPIVTTLPYQELPETALAYVESGHQNVPHWNPTGKDVMRVGSPDGHRRYRSFIRFDLSSLRDDPIYHARLYFLDAEACRAGEGPVEAWETGAISEETTWHRQPVWERLIDTYVWGECGDWPKISFDLTRAIKEAREAGRTTVTIGLRSVNETDRLGSMKLGTGTRLKISFRHPLQTPVDLMTDPDGFWRPNLPPAPPVPCLSGEARRYVSFVPMPKAVFSGGGPQWRATWQWQTLDGQPRHEETGEFTTETVARASRIGTDGEALRWRVRAEDSTGEVSEWSQWCEYVVDTTRPDVAPGVTGRPYTGYDPVGAPGVPGTFTFTTRGVADAAEFAVIPYGHSMPTYVPVGADGTTTWTWTPTQSGFHQVFVATVDRAGNWSPGTFYYFLVGQAPPQ</sequence>
<accession>A0A7W0CKC0</accession>
<evidence type="ECO:0000256" key="1">
    <source>
        <dbReference type="SAM" id="SignalP"/>
    </source>
</evidence>
<dbReference type="NCBIfam" id="NF033679">
    <property type="entry name" value="DNRLRE_dom"/>
    <property type="match status" value="1"/>
</dbReference>
<name>A0A7W0CKC0_9ACTN</name>
<feature type="chain" id="PRO_5031529247" description="DNRLRE domain-containing protein" evidence="1">
    <location>
        <begin position="26"/>
        <end position="602"/>
    </location>
</feature>
<dbReference type="RefSeq" id="WP_181611485.1">
    <property type="nucleotide sequence ID" value="NZ_BAABAM010000003.1"/>
</dbReference>
<evidence type="ECO:0008006" key="4">
    <source>
        <dbReference type="Google" id="ProtNLM"/>
    </source>
</evidence>
<organism evidence="2 3">
    <name type="scientific">Nonomuraea soli</name>
    <dbReference type="NCBI Taxonomy" id="1032476"/>
    <lineage>
        <taxon>Bacteria</taxon>
        <taxon>Bacillati</taxon>
        <taxon>Actinomycetota</taxon>
        <taxon>Actinomycetes</taxon>
        <taxon>Streptosporangiales</taxon>
        <taxon>Streptosporangiaceae</taxon>
        <taxon>Nonomuraea</taxon>
    </lineage>
</organism>
<feature type="signal peptide" evidence="1">
    <location>
        <begin position="1"/>
        <end position="25"/>
    </location>
</feature>
<dbReference type="Proteomes" id="UP000530928">
    <property type="component" value="Unassembled WGS sequence"/>
</dbReference>
<evidence type="ECO:0000313" key="3">
    <source>
        <dbReference type="Proteomes" id="UP000530928"/>
    </source>
</evidence>
<keyword evidence="3" id="KW-1185">Reference proteome</keyword>
<gene>
    <name evidence="2" type="ORF">HNR30_004112</name>
</gene>